<evidence type="ECO:0000313" key="1">
    <source>
        <dbReference type="EMBL" id="DAD30737.1"/>
    </source>
</evidence>
<gene>
    <name evidence="1" type="ORF">HUJ06_009588</name>
</gene>
<protein>
    <submittedName>
        <fullName evidence="1">Uncharacterized protein</fullName>
    </submittedName>
</protein>
<sequence length="54" mass="6087">MTFYMDVNASGSGCDIPATENMLYLFLSLLQYCYGLSSNFFLSYASEVFSITIF</sequence>
<accession>A0A822YE23</accession>
<reference evidence="1 2" key="1">
    <citation type="journal article" date="2020" name="Mol. Biol. Evol.">
        <title>Distinct Expression and Methylation Patterns for Genes with Different Fates following a Single Whole-Genome Duplication in Flowering Plants.</title>
        <authorList>
            <person name="Shi T."/>
            <person name="Rahmani R.S."/>
            <person name="Gugger P.F."/>
            <person name="Wang M."/>
            <person name="Li H."/>
            <person name="Zhang Y."/>
            <person name="Li Z."/>
            <person name="Wang Q."/>
            <person name="Van de Peer Y."/>
            <person name="Marchal K."/>
            <person name="Chen J."/>
        </authorList>
    </citation>
    <scope>NUCLEOTIDE SEQUENCE [LARGE SCALE GENOMIC DNA]</scope>
    <source>
        <tissue evidence="1">Leaf</tissue>
    </source>
</reference>
<dbReference type="EMBL" id="DUZY01000003">
    <property type="protein sequence ID" value="DAD30737.1"/>
    <property type="molecule type" value="Genomic_DNA"/>
</dbReference>
<proteinExistence type="predicted"/>
<dbReference type="Proteomes" id="UP000607653">
    <property type="component" value="Unassembled WGS sequence"/>
</dbReference>
<comment type="caution">
    <text evidence="1">The sequence shown here is derived from an EMBL/GenBank/DDBJ whole genome shotgun (WGS) entry which is preliminary data.</text>
</comment>
<keyword evidence="2" id="KW-1185">Reference proteome</keyword>
<evidence type="ECO:0000313" key="2">
    <source>
        <dbReference type="Proteomes" id="UP000607653"/>
    </source>
</evidence>
<name>A0A822YE23_NELNU</name>
<organism evidence="1 2">
    <name type="scientific">Nelumbo nucifera</name>
    <name type="common">Sacred lotus</name>
    <dbReference type="NCBI Taxonomy" id="4432"/>
    <lineage>
        <taxon>Eukaryota</taxon>
        <taxon>Viridiplantae</taxon>
        <taxon>Streptophyta</taxon>
        <taxon>Embryophyta</taxon>
        <taxon>Tracheophyta</taxon>
        <taxon>Spermatophyta</taxon>
        <taxon>Magnoliopsida</taxon>
        <taxon>Proteales</taxon>
        <taxon>Nelumbonaceae</taxon>
        <taxon>Nelumbo</taxon>
    </lineage>
</organism>
<dbReference type="AlphaFoldDB" id="A0A822YE23"/>